<sequence length="730" mass="85426">MAETRSTSHNKLIPMKYSWEEINTRREAGLCIFCDEQETPDHHLKHRRLRLVMVDLAYTSLGDVENLDSDLKAEVNEVAEIEVKTEVATKSIEKLVHEAFSDDESTPQFQKHHGYFSRKDYQLTSEKFIQQRVFSFNSCMTYYFTVWHCWKIKTMVFVEMGGDHWSWMVLVRKSATSSFLLLLYDQRMAPNVDTMLLGTKPLQSKRRTTLLKTWWFKYKYIEEGIKRLQSQVSYKCRLDFEEGFTNWGRREGLRKHKKLNDDGELHITLKAKRKVVRPYPKLIYFTRVFDMGERDKMFTLMSFFLLSNGKDNSLCDKVLIQQLEWGDCAENLTRDVLKTTSSPKKLFQATMVMSKTDLFCNDESNFVFEALSSEILKNTRYRLYGGINFAALQPVDVFKVLERVDINAQSTALKMKLVAGQVCDRMLHGGHSLQHRRKKGKGSKSWKFKFKQRKQQQDRSQFSTQFIFGMMAFHVWHKWKSAVIEAKMMGTNTKSLCNEESVYIFEDLSAAILEKNQSQIYCGIDCDDFQCDVFRFWEFTAFDKIPLGRKVLTKGRKKMFYKSRRSKFKHRVASRGLQSGFEIWFWRLVIYKLGGKAKTFTAMCQCVDQLVKMESAKDVTQSQTFDPGIGLESQETLRSLFQAELLQWFSPNGFMTLWRKPHRSCLYLAVTISRLTLWSRFFEEGRFDIGKELFLIILPDLSERLLQMRSGAAFAMNVLCNFVVVGGEEP</sequence>
<proteinExistence type="predicted"/>
<evidence type="ECO:0000313" key="1">
    <source>
        <dbReference type="EMBL" id="KAG7568084.1"/>
    </source>
</evidence>
<dbReference type="Proteomes" id="UP000694240">
    <property type="component" value="Chromosome 9"/>
</dbReference>
<name>A0A8T2A819_9BRAS</name>
<gene>
    <name evidence="1" type="ORF">ISN45_Aa04g009220</name>
</gene>
<dbReference type="EMBL" id="JAEFBK010000009">
    <property type="protein sequence ID" value="KAG7568084.1"/>
    <property type="molecule type" value="Genomic_DNA"/>
</dbReference>
<comment type="caution">
    <text evidence="1">The sequence shown here is derived from an EMBL/GenBank/DDBJ whole genome shotgun (WGS) entry which is preliminary data.</text>
</comment>
<reference evidence="1 2" key="1">
    <citation type="submission" date="2020-12" db="EMBL/GenBank/DDBJ databases">
        <title>Concerted genomic and epigenomic changes stabilize Arabidopsis allopolyploids.</title>
        <authorList>
            <person name="Chen Z."/>
        </authorList>
    </citation>
    <scope>NUCLEOTIDE SEQUENCE [LARGE SCALE GENOMIC DNA]</scope>
    <source>
        <strain evidence="1">Allo738</strain>
        <tissue evidence="1">Leaf</tissue>
    </source>
</reference>
<organism evidence="1 2">
    <name type="scientific">Arabidopsis thaliana x Arabidopsis arenosa</name>
    <dbReference type="NCBI Taxonomy" id="1240361"/>
    <lineage>
        <taxon>Eukaryota</taxon>
        <taxon>Viridiplantae</taxon>
        <taxon>Streptophyta</taxon>
        <taxon>Embryophyta</taxon>
        <taxon>Tracheophyta</taxon>
        <taxon>Spermatophyta</taxon>
        <taxon>Magnoliopsida</taxon>
        <taxon>eudicotyledons</taxon>
        <taxon>Gunneridae</taxon>
        <taxon>Pentapetalae</taxon>
        <taxon>rosids</taxon>
        <taxon>malvids</taxon>
        <taxon>Brassicales</taxon>
        <taxon>Brassicaceae</taxon>
        <taxon>Camelineae</taxon>
        <taxon>Arabidopsis</taxon>
    </lineage>
</organism>
<dbReference type="AlphaFoldDB" id="A0A8T2A819"/>
<protein>
    <submittedName>
        <fullName evidence="1">Uncharacterized protein</fullName>
    </submittedName>
</protein>
<evidence type="ECO:0000313" key="2">
    <source>
        <dbReference type="Proteomes" id="UP000694240"/>
    </source>
</evidence>
<keyword evidence="2" id="KW-1185">Reference proteome</keyword>
<accession>A0A8T2A819</accession>